<dbReference type="PROSITE" id="PS51746">
    <property type="entry name" value="PPM_2"/>
    <property type="match status" value="1"/>
</dbReference>
<evidence type="ECO:0000256" key="4">
    <source>
        <dbReference type="ARBA" id="ARBA00013081"/>
    </source>
</evidence>
<dbReference type="InterPro" id="IPR036457">
    <property type="entry name" value="PPM-type-like_dom_sf"/>
</dbReference>
<protein>
    <recommendedName>
        <fullName evidence="4">protein-serine/threonine phosphatase</fullName>
        <ecNumber evidence="4">3.1.3.16</ecNumber>
    </recommendedName>
</protein>
<evidence type="ECO:0000256" key="5">
    <source>
        <dbReference type="ARBA" id="ARBA00022723"/>
    </source>
</evidence>
<keyword evidence="6 12" id="KW-0378">Hydrolase</keyword>
<dbReference type="EC" id="3.1.3.16" evidence="4"/>
<evidence type="ECO:0000259" key="13">
    <source>
        <dbReference type="PROSITE" id="PS51746"/>
    </source>
</evidence>
<dbReference type="InterPro" id="IPR015655">
    <property type="entry name" value="PP2C"/>
</dbReference>
<sequence>MSLDVPVTAMDTKKGENRRLAYAVSAMQGYRENMEDAHKVDLNLDPRTATSFFGVYDGHGGPAVSKYCAKHLHIELRKDAGFRNDPVAAIQRTFLRMDTMMASRKAGKELCEYGAGSEYWDNCKKEIRAARFTFCGQKPRYDGPLSNGCTTIVVLIRGNQIIVGNAGDCRCVLSRNGQAIVLSTDFKPSLPGERERIENTGRTVYVPAGRGNIERIDGEIAISRAIGDLAYKNVEGLSAEQQAITAYPEVRTEAITHDDQFLIIACDGIWDCLSSQQAVTFVNMYLNSNVGLSVICEALLQHCVSVPSGRDNMTVMLVRFKNPPPAGPAA</sequence>
<keyword evidence="7" id="KW-0460">Magnesium</keyword>
<evidence type="ECO:0000313" key="15">
    <source>
        <dbReference type="Proteomes" id="UP000636709"/>
    </source>
</evidence>
<dbReference type="PANTHER" id="PTHR13832:SF760">
    <property type="entry name" value="PROTEIN PHOSPHATASE 2C 42-RELATED"/>
    <property type="match status" value="1"/>
</dbReference>
<dbReference type="Proteomes" id="UP000636709">
    <property type="component" value="Unassembled WGS sequence"/>
</dbReference>
<evidence type="ECO:0000256" key="10">
    <source>
        <dbReference type="ARBA" id="ARBA00047761"/>
    </source>
</evidence>
<comment type="similarity">
    <text evidence="3 12">Belongs to the PP2C family.</text>
</comment>
<comment type="caution">
    <text evidence="14">The sequence shown here is derived from an EMBL/GenBank/DDBJ whole genome shotgun (WGS) entry which is preliminary data.</text>
</comment>
<comment type="cofactor">
    <cofactor evidence="1">
        <name>Mn(2+)</name>
        <dbReference type="ChEBI" id="CHEBI:29035"/>
    </cofactor>
</comment>
<dbReference type="PROSITE" id="PS01032">
    <property type="entry name" value="PPM_1"/>
    <property type="match status" value="1"/>
</dbReference>
<evidence type="ECO:0000256" key="1">
    <source>
        <dbReference type="ARBA" id="ARBA00001936"/>
    </source>
</evidence>
<evidence type="ECO:0000256" key="12">
    <source>
        <dbReference type="RuleBase" id="RU003465"/>
    </source>
</evidence>
<dbReference type="SMART" id="SM00332">
    <property type="entry name" value="PP2Cc"/>
    <property type="match status" value="1"/>
</dbReference>
<keyword evidence="9" id="KW-0464">Manganese</keyword>
<evidence type="ECO:0000256" key="3">
    <source>
        <dbReference type="ARBA" id="ARBA00006702"/>
    </source>
</evidence>
<evidence type="ECO:0000256" key="11">
    <source>
        <dbReference type="ARBA" id="ARBA00048336"/>
    </source>
</evidence>
<dbReference type="InterPro" id="IPR000222">
    <property type="entry name" value="PP2C_BS"/>
</dbReference>
<dbReference type="AlphaFoldDB" id="A0A835BNR1"/>
<accession>A0A835BNR1</accession>
<evidence type="ECO:0000313" key="14">
    <source>
        <dbReference type="EMBL" id="KAF8703612.1"/>
    </source>
</evidence>
<evidence type="ECO:0000256" key="8">
    <source>
        <dbReference type="ARBA" id="ARBA00022912"/>
    </source>
</evidence>
<dbReference type="CDD" id="cd00143">
    <property type="entry name" value="PP2Cc"/>
    <property type="match status" value="1"/>
</dbReference>
<keyword evidence="15" id="KW-1185">Reference proteome</keyword>
<evidence type="ECO:0000256" key="7">
    <source>
        <dbReference type="ARBA" id="ARBA00022842"/>
    </source>
</evidence>
<dbReference type="InterPro" id="IPR001932">
    <property type="entry name" value="PPM-type_phosphatase-like_dom"/>
</dbReference>
<proteinExistence type="inferred from homology"/>
<dbReference type="GO" id="GO:0004722">
    <property type="term" value="F:protein serine/threonine phosphatase activity"/>
    <property type="evidence" value="ECO:0007669"/>
    <property type="project" value="UniProtKB-EC"/>
</dbReference>
<reference evidence="14" key="1">
    <citation type="submission" date="2020-07" db="EMBL/GenBank/DDBJ databases">
        <title>Genome sequence and genetic diversity analysis of an under-domesticated orphan crop, white fonio (Digitaria exilis).</title>
        <authorList>
            <person name="Bennetzen J.L."/>
            <person name="Chen S."/>
            <person name="Ma X."/>
            <person name="Wang X."/>
            <person name="Yssel A.E.J."/>
            <person name="Chaluvadi S.R."/>
            <person name="Johnson M."/>
            <person name="Gangashetty P."/>
            <person name="Hamidou F."/>
            <person name="Sanogo M.D."/>
            <person name="Zwaenepoel A."/>
            <person name="Wallace J."/>
            <person name="Van De Peer Y."/>
            <person name="Van Deynze A."/>
        </authorList>
    </citation>
    <scope>NUCLEOTIDE SEQUENCE</scope>
    <source>
        <tissue evidence="14">Leaves</tissue>
    </source>
</reference>
<comment type="catalytic activity">
    <reaction evidence="10">
        <text>O-phospho-L-seryl-[protein] + H2O = L-seryl-[protein] + phosphate</text>
        <dbReference type="Rhea" id="RHEA:20629"/>
        <dbReference type="Rhea" id="RHEA-COMP:9863"/>
        <dbReference type="Rhea" id="RHEA-COMP:11604"/>
        <dbReference type="ChEBI" id="CHEBI:15377"/>
        <dbReference type="ChEBI" id="CHEBI:29999"/>
        <dbReference type="ChEBI" id="CHEBI:43474"/>
        <dbReference type="ChEBI" id="CHEBI:83421"/>
        <dbReference type="EC" id="3.1.3.16"/>
    </reaction>
</comment>
<gene>
    <name evidence="14" type="ORF">HU200_032432</name>
</gene>
<dbReference type="Pfam" id="PF00481">
    <property type="entry name" value="PP2C"/>
    <property type="match status" value="1"/>
</dbReference>
<keyword evidence="8 12" id="KW-0904">Protein phosphatase</keyword>
<dbReference type="EMBL" id="JACEFO010001778">
    <property type="protein sequence ID" value="KAF8703612.1"/>
    <property type="molecule type" value="Genomic_DNA"/>
</dbReference>
<comment type="cofactor">
    <cofactor evidence="2">
        <name>Mg(2+)</name>
        <dbReference type="ChEBI" id="CHEBI:18420"/>
    </cofactor>
</comment>
<dbReference type="GO" id="GO:0046872">
    <property type="term" value="F:metal ion binding"/>
    <property type="evidence" value="ECO:0007669"/>
    <property type="project" value="UniProtKB-KW"/>
</dbReference>
<dbReference type="OrthoDB" id="614159at2759"/>
<dbReference type="Gene3D" id="3.60.40.10">
    <property type="entry name" value="PPM-type phosphatase domain"/>
    <property type="match status" value="1"/>
</dbReference>
<comment type="catalytic activity">
    <reaction evidence="11">
        <text>O-phospho-L-threonyl-[protein] + H2O = L-threonyl-[protein] + phosphate</text>
        <dbReference type="Rhea" id="RHEA:47004"/>
        <dbReference type="Rhea" id="RHEA-COMP:11060"/>
        <dbReference type="Rhea" id="RHEA-COMP:11605"/>
        <dbReference type="ChEBI" id="CHEBI:15377"/>
        <dbReference type="ChEBI" id="CHEBI:30013"/>
        <dbReference type="ChEBI" id="CHEBI:43474"/>
        <dbReference type="ChEBI" id="CHEBI:61977"/>
        <dbReference type="EC" id="3.1.3.16"/>
    </reaction>
</comment>
<evidence type="ECO:0000256" key="9">
    <source>
        <dbReference type="ARBA" id="ARBA00023211"/>
    </source>
</evidence>
<feature type="domain" description="PPM-type phosphatase" evidence="13">
    <location>
        <begin position="21"/>
        <end position="320"/>
    </location>
</feature>
<name>A0A835BNR1_9POAL</name>
<dbReference type="PANTHER" id="PTHR13832">
    <property type="entry name" value="PROTEIN PHOSPHATASE 2C"/>
    <property type="match status" value="1"/>
</dbReference>
<evidence type="ECO:0000256" key="6">
    <source>
        <dbReference type="ARBA" id="ARBA00022801"/>
    </source>
</evidence>
<dbReference type="SUPFAM" id="SSF81606">
    <property type="entry name" value="PP2C-like"/>
    <property type="match status" value="1"/>
</dbReference>
<organism evidence="14 15">
    <name type="scientific">Digitaria exilis</name>
    <dbReference type="NCBI Taxonomy" id="1010633"/>
    <lineage>
        <taxon>Eukaryota</taxon>
        <taxon>Viridiplantae</taxon>
        <taxon>Streptophyta</taxon>
        <taxon>Embryophyta</taxon>
        <taxon>Tracheophyta</taxon>
        <taxon>Spermatophyta</taxon>
        <taxon>Magnoliopsida</taxon>
        <taxon>Liliopsida</taxon>
        <taxon>Poales</taxon>
        <taxon>Poaceae</taxon>
        <taxon>PACMAD clade</taxon>
        <taxon>Panicoideae</taxon>
        <taxon>Panicodae</taxon>
        <taxon>Paniceae</taxon>
        <taxon>Anthephorinae</taxon>
        <taxon>Digitaria</taxon>
    </lineage>
</organism>
<keyword evidence="5" id="KW-0479">Metal-binding</keyword>
<evidence type="ECO:0000256" key="2">
    <source>
        <dbReference type="ARBA" id="ARBA00001946"/>
    </source>
</evidence>